<evidence type="ECO:0000313" key="1">
    <source>
        <dbReference type="EMBL" id="PPS14415.1"/>
    </source>
</evidence>
<protein>
    <submittedName>
        <fullName evidence="1">Uncharacterized protein</fullName>
    </submittedName>
</protein>
<accession>A0A2P5YFP5</accession>
<dbReference type="AlphaFoldDB" id="A0A2P5YFP5"/>
<dbReference type="EMBL" id="KZ663256">
    <property type="protein sequence ID" value="PPS14415.1"/>
    <property type="molecule type" value="Genomic_DNA"/>
</dbReference>
<evidence type="ECO:0000313" key="2">
    <source>
        <dbReference type="Proteomes" id="UP000239757"/>
    </source>
</evidence>
<organism evidence="1 2">
    <name type="scientific">Gossypium barbadense</name>
    <name type="common">Sea Island cotton</name>
    <name type="synonym">Hibiscus barbadensis</name>
    <dbReference type="NCBI Taxonomy" id="3634"/>
    <lineage>
        <taxon>Eukaryota</taxon>
        <taxon>Viridiplantae</taxon>
        <taxon>Streptophyta</taxon>
        <taxon>Embryophyta</taxon>
        <taxon>Tracheophyta</taxon>
        <taxon>Spermatophyta</taxon>
        <taxon>Magnoliopsida</taxon>
        <taxon>eudicotyledons</taxon>
        <taxon>Gunneridae</taxon>
        <taxon>Pentapetalae</taxon>
        <taxon>rosids</taxon>
        <taxon>malvids</taxon>
        <taxon>Malvales</taxon>
        <taxon>Malvaceae</taxon>
        <taxon>Malvoideae</taxon>
        <taxon>Gossypium</taxon>
    </lineage>
</organism>
<reference evidence="1 2" key="1">
    <citation type="submission" date="2015-01" db="EMBL/GenBank/DDBJ databases">
        <title>Genome of allotetraploid Gossypium barbadense reveals genomic plasticity and fiber elongation in cotton evolution.</title>
        <authorList>
            <person name="Chen X."/>
            <person name="Liu X."/>
            <person name="Zhao B."/>
            <person name="Zheng H."/>
            <person name="Hu Y."/>
            <person name="Lu G."/>
            <person name="Yang C."/>
            <person name="Chen J."/>
            <person name="Shan C."/>
            <person name="Zhang L."/>
            <person name="Zhou Y."/>
            <person name="Wang L."/>
            <person name="Guo W."/>
            <person name="Bai Y."/>
            <person name="Ruan J."/>
            <person name="Shangguan X."/>
            <person name="Mao Y."/>
            <person name="Jiang J."/>
            <person name="Zhu Y."/>
            <person name="Lei J."/>
            <person name="Kang H."/>
            <person name="Chen S."/>
            <person name="He X."/>
            <person name="Wang R."/>
            <person name="Wang Y."/>
            <person name="Chen J."/>
            <person name="Wang L."/>
            <person name="Yu S."/>
            <person name="Wang B."/>
            <person name="Wei J."/>
            <person name="Song S."/>
            <person name="Lu X."/>
            <person name="Gao Z."/>
            <person name="Gu W."/>
            <person name="Deng X."/>
            <person name="Ma D."/>
            <person name="Wang S."/>
            <person name="Liang W."/>
            <person name="Fang L."/>
            <person name="Cai C."/>
            <person name="Zhu X."/>
            <person name="Zhou B."/>
            <person name="Zhang Y."/>
            <person name="Chen Z."/>
            <person name="Xu S."/>
            <person name="Zhu R."/>
            <person name="Wang S."/>
            <person name="Zhang T."/>
            <person name="Zhao G."/>
        </authorList>
    </citation>
    <scope>NUCLEOTIDE SEQUENCE [LARGE SCALE GENOMIC DNA]</scope>
    <source>
        <strain evidence="2">cv. Xinhai21</strain>
        <tissue evidence="1">Leaf</tissue>
    </source>
</reference>
<dbReference type="OrthoDB" id="1747867at2759"/>
<dbReference type="Proteomes" id="UP000239757">
    <property type="component" value="Unassembled WGS sequence"/>
</dbReference>
<gene>
    <name evidence="1" type="ORF">GOBAR_AA06162</name>
</gene>
<sequence>MLTKFISMSETRFQNTETALKNQQVSIQGLKTQIGQLSKLISERPQGILPSNTESNPREQLNVINVPDEEGFVEPEPEPRQETVMKQSPFKLAILATQMEIEGDRLNHSTKTNNMVQPSLQEMSLNEVHEPFSSNSRGPIHEDRRLQIEELDEWWMHKPRTPDNPNLR</sequence>
<name>A0A2P5YFP5_GOSBA</name>
<proteinExistence type="predicted"/>